<dbReference type="NCBIfam" id="NF006073">
    <property type="entry name" value="PRK08219.1"/>
    <property type="match status" value="1"/>
</dbReference>
<dbReference type="PRINTS" id="PR00081">
    <property type="entry name" value="GDHRDH"/>
</dbReference>
<dbReference type="InterPro" id="IPR020904">
    <property type="entry name" value="Sc_DH/Rdtase_CS"/>
</dbReference>
<proteinExistence type="inferred from homology"/>
<dbReference type="InterPro" id="IPR002347">
    <property type="entry name" value="SDR_fam"/>
</dbReference>
<comment type="similarity">
    <text evidence="1">Belongs to the short-chain dehydrogenases/reductases (SDR) family.</text>
</comment>
<dbReference type="Gene3D" id="3.40.50.720">
    <property type="entry name" value="NAD(P)-binding Rossmann-like Domain"/>
    <property type="match status" value="1"/>
</dbReference>
<sequence length="233" mass="24491">MSARPTVLVTGASGAIGGAVCRALAGTHDVLAGGRDPGRLADLATVPGITAWPVDLTDPADLERAAADLPPLDAVVHSAGAYPRGAVPTMGPEEWRESFQLNVFAPVRITQLALPGLRERGGTVVFVNSGAGLFAYPTGSLYSATKYALKAFADTLRLEEEPHGLRVTSVYPGRTDSALLEASVEQHEGGHYDPALLLRPDEVAAVIRDAIVLRNGASVDDIRIRPTGRDPVR</sequence>
<evidence type="ECO:0000256" key="2">
    <source>
        <dbReference type="ARBA" id="ARBA00023002"/>
    </source>
</evidence>
<dbReference type="PANTHER" id="PTHR44196">
    <property type="entry name" value="DEHYDROGENASE/REDUCTASE SDR FAMILY MEMBER 7B"/>
    <property type="match status" value="1"/>
</dbReference>
<gene>
    <name evidence="3" type="ORF">GIS00_20225</name>
</gene>
<dbReference type="InterPro" id="IPR036291">
    <property type="entry name" value="NAD(P)-bd_dom_sf"/>
</dbReference>
<name>A0A7K1FQC1_9ACTN</name>
<dbReference type="PROSITE" id="PS00061">
    <property type="entry name" value="ADH_SHORT"/>
    <property type="match status" value="1"/>
</dbReference>
<evidence type="ECO:0000313" key="4">
    <source>
        <dbReference type="Proteomes" id="UP000460221"/>
    </source>
</evidence>
<organism evidence="3 4">
    <name type="scientific">Nakamurella alba</name>
    <dbReference type="NCBI Taxonomy" id="2665158"/>
    <lineage>
        <taxon>Bacteria</taxon>
        <taxon>Bacillati</taxon>
        <taxon>Actinomycetota</taxon>
        <taxon>Actinomycetes</taxon>
        <taxon>Nakamurellales</taxon>
        <taxon>Nakamurellaceae</taxon>
        <taxon>Nakamurella</taxon>
    </lineage>
</organism>
<comment type="caution">
    <text evidence="3">The sequence shown here is derived from an EMBL/GenBank/DDBJ whole genome shotgun (WGS) entry which is preliminary data.</text>
</comment>
<dbReference type="GO" id="GO:0016491">
    <property type="term" value="F:oxidoreductase activity"/>
    <property type="evidence" value="ECO:0007669"/>
    <property type="project" value="UniProtKB-KW"/>
</dbReference>
<evidence type="ECO:0000313" key="3">
    <source>
        <dbReference type="EMBL" id="MTD16270.1"/>
    </source>
</evidence>
<reference evidence="3 4" key="1">
    <citation type="submission" date="2019-11" db="EMBL/GenBank/DDBJ databases">
        <authorList>
            <person name="Jiang L.-Q."/>
        </authorList>
    </citation>
    <scope>NUCLEOTIDE SEQUENCE [LARGE SCALE GENOMIC DNA]</scope>
    <source>
        <strain evidence="3 4">YIM 132087</strain>
    </source>
</reference>
<accession>A0A7K1FQC1</accession>
<keyword evidence="2" id="KW-0560">Oxidoreductase</keyword>
<dbReference type="AlphaFoldDB" id="A0A7K1FQC1"/>
<dbReference type="RefSeq" id="WP_154770286.1">
    <property type="nucleotide sequence ID" value="NZ_WLYK01000009.1"/>
</dbReference>
<dbReference type="GO" id="GO:0016020">
    <property type="term" value="C:membrane"/>
    <property type="evidence" value="ECO:0007669"/>
    <property type="project" value="TreeGrafter"/>
</dbReference>
<dbReference type="Proteomes" id="UP000460221">
    <property type="component" value="Unassembled WGS sequence"/>
</dbReference>
<dbReference type="EMBL" id="WLYK01000009">
    <property type="protein sequence ID" value="MTD16270.1"/>
    <property type="molecule type" value="Genomic_DNA"/>
</dbReference>
<dbReference type="PANTHER" id="PTHR44196:SF1">
    <property type="entry name" value="DEHYDROGENASE_REDUCTASE SDR FAMILY MEMBER 7B"/>
    <property type="match status" value="1"/>
</dbReference>
<keyword evidence="4" id="KW-1185">Reference proteome</keyword>
<evidence type="ECO:0000256" key="1">
    <source>
        <dbReference type="ARBA" id="ARBA00006484"/>
    </source>
</evidence>
<dbReference type="SUPFAM" id="SSF51735">
    <property type="entry name" value="NAD(P)-binding Rossmann-fold domains"/>
    <property type="match status" value="1"/>
</dbReference>
<protein>
    <submittedName>
        <fullName evidence="3">SDR family oxidoreductase</fullName>
    </submittedName>
</protein>
<dbReference type="Pfam" id="PF00106">
    <property type="entry name" value="adh_short"/>
    <property type="match status" value="1"/>
</dbReference>